<evidence type="ECO:0000313" key="4">
    <source>
        <dbReference type="Proteomes" id="UP000439424"/>
    </source>
</evidence>
<reference evidence="2 4" key="3">
    <citation type="submission" date="2019-11" db="EMBL/GenBank/DDBJ databases">
        <title>Multidrug-resistant Acinetobacter baumannii moving toward extensively drug-resistant over fifteen years in South of Brazil.</title>
        <authorList>
            <person name="Fedrigo N.H."/>
            <person name="Cerdeira L."/>
            <person name="Fuga B."/>
            <person name="Marini P.V.B."/>
            <person name="Shinohara D.R."/>
            <person name="Carrara-Marroni F.E."/>
            <person name="Lincopan N."/>
            <person name="Tognim M.C.B."/>
        </authorList>
    </citation>
    <scope>NUCLEOTIDE SEQUENCE [LARGE SCALE GENOMIC DNA]</scope>
    <source>
        <strain evidence="2 4">Ac576</strain>
    </source>
</reference>
<protein>
    <submittedName>
        <fullName evidence="1">Uncharacterized protein</fullName>
    </submittedName>
</protein>
<dbReference type="Proteomes" id="UP000032746">
    <property type="component" value="Chromosome"/>
</dbReference>
<name>A0A0D8V6X9_ACIBA</name>
<dbReference type="Proteomes" id="UP000439424">
    <property type="component" value="Unassembled WGS sequence"/>
</dbReference>
<dbReference type="RefSeq" id="WP_001043481.1">
    <property type="nucleotide sequence ID" value="NZ_CAJHGN010000025.1"/>
</dbReference>
<gene>
    <name evidence="1" type="ORF">ABUW_0548</name>
    <name evidence="2" type="ORF">GNY86_06405</name>
</gene>
<organism evidence="1 3">
    <name type="scientific">Acinetobacter baumannii</name>
    <dbReference type="NCBI Taxonomy" id="470"/>
    <lineage>
        <taxon>Bacteria</taxon>
        <taxon>Pseudomonadati</taxon>
        <taxon>Pseudomonadota</taxon>
        <taxon>Gammaproteobacteria</taxon>
        <taxon>Moraxellales</taxon>
        <taxon>Moraxellaceae</taxon>
        <taxon>Acinetobacter</taxon>
        <taxon>Acinetobacter calcoaceticus/baumannii complex</taxon>
    </lineage>
</organism>
<proteinExistence type="predicted"/>
<sequence>MNKSNDQTKQRHTEGTMVRWTADQLKILRKVAFDNDKQPAVYIREFMLKHCPELAQSETDERL</sequence>
<reference evidence="1 3" key="1">
    <citation type="journal article" date="2015" name="J. Bacteriol.">
        <title>Resources for Genetic and Genomic Analysis of Emerging Pathogen Acinetobacter baumannii.</title>
        <authorList>
            <person name="Gallagher L.A."/>
            <person name="Ramage E."/>
            <person name="Weiss E.J."/>
            <person name="Radey M."/>
            <person name="Hayden H.S."/>
            <person name="Held K.G."/>
            <person name="Huse H.K."/>
            <person name="Zurawski D.V."/>
            <person name="Brittnacher M.J."/>
            <person name="Manoil C."/>
        </authorList>
    </citation>
    <scope>NUCLEOTIDE SEQUENCE [LARGE SCALE GENOMIC DNA]</scope>
    <source>
        <strain evidence="1 3">AB5075-UW</strain>
    </source>
</reference>
<reference evidence="3" key="2">
    <citation type="submission" date="2015-03" db="EMBL/GenBank/DDBJ databases">
        <authorList>
            <person name="Gallagher L.A."/>
            <person name="Hayden H.S."/>
            <person name="Weiss E.J."/>
            <person name="Hager K.R."/>
            <person name="Ramage E."/>
            <person name="Radey M.R."/>
            <person name="Bydalek R."/>
            <person name="Manoil C."/>
            <person name="Miller S.I."/>
            <person name="Brittnacher M.J."/>
        </authorList>
    </citation>
    <scope>NUCLEOTIDE SEQUENCE [LARGE SCALE GENOMIC DNA]</scope>
    <source>
        <strain evidence="3">AB5075-UW</strain>
    </source>
</reference>
<dbReference type="EMBL" id="CP008706">
    <property type="protein sequence ID" value="AKA30319.1"/>
    <property type="molecule type" value="Genomic_DNA"/>
</dbReference>
<evidence type="ECO:0000313" key="2">
    <source>
        <dbReference type="EMBL" id="MVM91148.1"/>
    </source>
</evidence>
<dbReference type="PATRIC" id="fig|470.1342.peg.539"/>
<evidence type="ECO:0000313" key="1">
    <source>
        <dbReference type="EMBL" id="AKA30319.1"/>
    </source>
</evidence>
<dbReference type="EMBL" id="WPIP01000033">
    <property type="protein sequence ID" value="MVM91148.1"/>
    <property type="molecule type" value="Genomic_DNA"/>
</dbReference>
<evidence type="ECO:0000313" key="3">
    <source>
        <dbReference type="Proteomes" id="UP000032746"/>
    </source>
</evidence>
<dbReference type="AlphaFoldDB" id="A0A0D8V6X9"/>
<accession>A0A0D8V6X9</accession>